<feature type="region of interest" description="Disordered" evidence="15">
    <location>
        <begin position="1091"/>
        <end position="1113"/>
    </location>
</feature>
<name>A0A8B6GMW3_MYTGA</name>
<accession>A0A8B6GMW3</accession>
<dbReference type="GO" id="GO:0045740">
    <property type="term" value="P:positive regulation of DNA replication"/>
    <property type="evidence" value="ECO:0007669"/>
    <property type="project" value="TreeGrafter"/>
</dbReference>
<evidence type="ECO:0000256" key="9">
    <source>
        <dbReference type="ARBA" id="ARBA00023163"/>
    </source>
</evidence>
<feature type="domain" description="WAC" evidence="18">
    <location>
        <begin position="22"/>
        <end position="130"/>
    </location>
</feature>
<evidence type="ECO:0000256" key="5">
    <source>
        <dbReference type="ARBA" id="ARBA00022833"/>
    </source>
</evidence>
<keyword evidence="9" id="KW-0804">Transcription</keyword>
<evidence type="ECO:0000256" key="8">
    <source>
        <dbReference type="ARBA" id="ARBA00023117"/>
    </source>
</evidence>
<feature type="coiled-coil region" evidence="14">
    <location>
        <begin position="636"/>
        <end position="663"/>
    </location>
</feature>
<comment type="caution">
    <text evidence="19">The sequence shown here is derived from an EMBL/GenBank/DDBJ whole genome shotgun (WGS) entry which is preliminary data.</text>
</comment>
<dbReference type="Pfam" id="PF02791">
    <property type="entry name" value="DDT"/>
    <property type="match status" value="1"/>
</dbReference>
<dbReference type="GO" id="GO:0006338">
    <property type="term" value="P:chromatin remodeling"/>
    <property type="evidence" value="ECO:0007669"/>
    <property type="project" value="InterPro"/>
</dbReference>
<feature type="compositionally biased region" description="Basic and acidic residues" evidence="15">
    <location>
        <begin position="283"/>
        <end position="299"/>
    </location>
</feature>
<dbReference type="GO" id="GO:0000228">
    <property type="term" value="C:nuclear chromosome"/>
    <property type="evidence" value="ECO:0007669"/>
    <property type="project" value="TreeGrafter"/>
</dbReference>
<dbReference type="GO" id="GO:0008270">
    <property type="term" value="F:zinc ion binding"/>
    <property type="evidence" value="ECO:0007669"/>
    <property type="project" value="UniProtKB-KW"/>
</dbReference>
<organism evidence="19 20">
    <name type="scientific">Mytilus galloprovincialis</name>
    <name type="common">Mediterranean mussel</name>
    <dbReference type="NCBI Taxonomy" id="29158"/>
    <lineage>
        <taxon>Eukaryota</taxon>
        <taxon>Metazoa</taxon>
        <taxon>Spiralia</taxon>
        <taxon>Lophotrochozoa</taxon>
        <taxon>Mollusca</taxon>
        <taxon>Bivalvia</taxon>
        <taxon>Autobranchia</taxon>
        <taxon>Pteriomorphia</taxon>
        <taxon>Mytilida</taxon>
        <taxon>Mytiloidea</taxon>
        <taxon>Mytilidae</taxon>
        <taxon>Mytilinae</taxon>
        <taxon>Mytilus</taxon>
    </lineage>
</organism>
<dbReference type="CDD" id="cd15539">
    <property type="entry name" value="PHD1_AIRE"/>
    <property type="match status" value="1"/>
</dbReference>
<feature type="domain" description="DDT" evidence="17">
    <location>
        <begin position="393"/>
        <end position="458"/>
    </location>
</feature>
<evidence type="ECO:0000259" key="16">
    <source>
        <dbReference type="PROSITE" id="PS50016"/>
    </source>
</evidence>
<feature type="region of interest" description="Disordered" evidence="15">
    <location>
        <begin position="773"/>
        <end position="813"/>
    </location>
</feature>
<feature type="compositionally biased region" description="Basic and acidic residues" evidence="15">
    <location>
        <begin position="1091"/>
        <end position="1100"/>
    </location>
</feature>
<dbReference type="GO" id="GO:0008623">
    <property type="term" value="C:CHRAC"/>
    <property type="evidence" value="ECO:0007669"/>
    <property type="project" value="TreeGrafter"/>
</dbReference>
<dbReference type="PROSITE" id="PS50827">
    <property type="entry name" value="DDT"/>
    <property type="match status" value="1"/>
</dbReference>
<dbReference type="GO" id="GO:0003677">
    <property type="term" value="F:DNA binding"/>
    <property type="evidence" value="ECO:0007669"/>
    <property type="project" value="TreeGrafter"/>
</dbReference>
<dbReference type="InterPro" id="IPR013083">
    <property type="entry name" value="Znf_RING/FYVE/PHD"/>
</dbReference>
<dbReference type="InterPro" id="IPR011011">
    <property type="entry name" value="Znf_FYVE_PHD"/>
</dbReference>
<evidence type="ECO:0000256" key="6">
    <source>
        <dbReference type="ARBA" id="ARBA00023015"/>
    </source>
</evidence>
<feature type="region of interest" description="Disordered" evidence="15">
    <location>
        <begin position="685"/>
        <end position="711"/>
    </location>
</feature>
<dbReference type="InterPro" id="IPR001965">
    <property type="entry name" value="Znf_PHD"/>
</dbReference>
<feature type="region of interest" description="Disordered" evidence="15">
    <location>
        <begin position="1212"/>
        <end position="1255"/>
    </location>
</feature>
<evidence type="ECO:0000256" key="4">
    <source>
        <dbReference type="ARBA" id="ARBA00022771"/>
    </source>
</evidence>
<dbReference type="SUPFAM" id="SSF57903">
    <property type="entry name" value="FYVE/PHD zinc finger"/>
    <property type="match status" value="2"/>
</dbReference>
<gene>
    <name evidence="19" type="ORF">MGAL_10B042218</name>
</gene>
<dbReference type="PROSITE" id="PS51136">
    <property type="entry name" value="WAC"/>
    <property type="match status" value="1"/>
</dbReference>
<feature type="region of interest" description="Disordered" evidence="15">
    <location>
        <begin position="254"/>
        <end position="319"/>
    </location>
</feature>
<dbReference type="SMART" id="SM00249">
    <property type="entry name" value="PHD"/>
    <property type="match status" value="2"/>
</dbReference>
<keyword evidence="10 13" id="KW-0539">Nucleus</keyword>
<feature type="domain" description="PHD-type" evidence="16">
    <location>
        <begin position="1257"/>
        <end position="1304"/>
    </location>
</feature>
<dbReference type="Pfam" id="PF15612">
    <property type="entry name" value="WHIM1"/>
    <property type="match status" value="1"/>
</dbReference>
<dbReference type="InterPro" id="IPR028942">
    <property type="entry name" value="WHIM1_dom"/>
</dbReference>
<dbReference type="Pfam" id="PF10537">
    <property type="entry name" value="WAC_Acf1_DNA_bd"/>
    <property type="match status" value="1"/>
</dbReference>
<keyword evidence="4 12" id="KW-0863">Zinc-finger</keyword>
<keyword evidence="20" id="KW-1185">Reference proteome</keyword>
<evidence type="ECO:0000313" key="19">
    <source>
        <dbReference type="EMBL" id="VDI66176.1"/>
    </source>
</evidence>
<protein>
    <recommendedName>
        <fullName evidence="11">Bromodomain adjacent to zinc finger domain protein 1A</fullName>
    </recommendedName>
</protein>
<dbReference type="GO" id="GO:0006355">
    <property type="term" value="P:regulation of DNA-templated transcription"/>
    <property type="evidence" value="ECO:0007669"/>
    <property type="project" value="TreeGrafter"/>
</dbReference>
<dbReference type="InterPro" id="IPR047171">
    <property type="entry name" value="BAZ1A"/>
</dbReference>
<keyword evidence="2" id="KW-0597">Phosphoprotein</keyword>
<evidence type="ECO:0000256" key="15">
    <source>
        <dbReference type="SAM" id="MobiDB-lite"/>
    </source>
</evidence>
<feature type="domain" description="PHD-type" evidence="16">
    <location>
        <begin position="1151"/>
        <end position="1201"/>
    </location>
</feature>
<dbReference type="OrthoDB" id="332390at2759"/>
<dbReference type="CDD" id="cd15627">
    <property type="entry name" value="PHD_BAZ1A"/>
    <property type="match status" value="1"/>
</dbReference>
<evidence type="ECO:0000256" key="12">
    <source>
        <dbReference type="PROSITE-ProRule" id="PRU00146"/>
    </source>
</evidence>
<feature type="compositionally biased region" description="Polar residues" evidence="15">
    <location>
        <begin position="1324"/>
        <end position="1333"/>
    </location>
</feature>
<feature type="region of interest" description="Disordered" evidence="15">
    <location>
        <begin position="1311"/>
        <end position="1377"/>
    </location>
</feature>
<dbReference type="PANTHER" id="PTHR46510">
    <property type="entry name" value="BROMODOMAIN ADJACENT TO ZINC FINGER DOMAIN PROTEIN 1A"/>
    <property type="match status" value="1"/>
</dbReference>
<evidence type="ECO:0000259" key="18">
    <source>
        <dbReference type="PROSITE" id="PS51136"/>
    </source>
</evidence>
<dbReference type="InterPro" id="IPR028941">
    <property type="entry name" value="WHIM2_dom"/>
</dbReference>
<evidence type="ECO:0000256" key="7">
    <source>
        <dbReference type="ARBA" id="ARBA00023054"/>
    </source>
</evidence>
<evidence type="ECO:0000256" key="11">
    <source>
        <dbReference type="ARBA" id="ARBA00068253"/>
    </source>
</evidence>
<evidence type="ECO:0000256" key="14">
    <source>
        <dbReference type="SAM" id="Coils"/>
    </source>
</evidence>
<dbReference type="InterPro" id="IPR018501">
    <property type="entry name" value="DDT_dom"/>
</dbReference>
<dbReference type="FunFam" id="3.30.40.10:FF:000300">
    <property type="entry name" value="Bromodomain adjacent to zinc finger domain protein 1A"/>
    <property type="match status" value="1"/>
</dbReference>
<evidence type="ECO:0000256" key="13">
    <source>
        <dbReference type="PROSITE-ProRule" id="PRU00475"/>
    </source>
</evidence>
<dbReference type="GO" id="GO:0031445">
    <property type="term" value="P:regulation of heterochromatin formation"/>
    <property type="evidence" value="ECO:0007669"/>
    <property type="project" value="TreeGrafter"/>
</dbReference>
<feature type="compositionally biased region" description="Basic and acidic residues" evidence="15">
    <location>
        <begin position="309"/>
        <end position="319"/>
    </location>
</feature>
<keyword evidence="6" id="KW-0805">Transcription regulation</keyword>
<evidence type="ECO:0000256" key="10">
    <source>
        <dbReference type="ARBA" id="ARBA00023242"/>
    </source>
</evidence>
<evidence type="ECO:0000313" key="20">
    <source>
        <dbReference type="Proteomes" id="UP000596742"/>
    </source>
</evidence>
<dbReference type="EMBL" id="UYJE01008682">
    <property type="protein sequence ID" value="VDI66176.1"/>
    <property type="molecule type" value="Genomic_DNA"/>
</dbReference>
<dbReference type="InterPro" id="IPR019786">
    <property type="entry name" value="Zinc_finger_PHD-type_CS"/>
</dbReference>
<dbReference type="PROSITE" id="PS01359">
    <property type="entry name" value="ZF_PHD_1"/>
    <property type="match status" value="1"/>
</dbReference>
<dbReference type="Proteomes" id="UP000596742">
    <property type="component" value="Unassembled WGS sequence"/>
</dbReference>
<feature type="non-terminal residue" evidence="19">
    <location>
        <position position="1377"/>
    </location>
</feature>
<evidence type="ECO:0000256" key="2">
    <source>
        <dbReference type="ARBA" id="ARBA00022553"/>
    </source>
</evidence>
<feature type="compositionally biased region" description="Basic and acidic residues" evidence="15">
    <location>
        <begin position="782"/>
        <end position="795"/>
    </location>
</feature>
<proteinExistence type="predicted"/>
<dbReference type="InterPro" id="IPR013136">
    <property type="entry name" value="WSTF_Acf1_Cbp146"/>
</dbReference>
<evidence type="ECO:0000256" key="1">
    <source>
        <dbReference type="ARBA" id="ARBA00004123"/>
    </source>
</evidence>
<keyword evidence="7 14" id="KW-0175">Coiled coil</keyword>
<comment type="subcellular location">
    <subcellularLocation>
        <location evidence="1 13">Nucleus</location>
    </subcellularLocation>
</comment>
<feature type="compositionally biased region" description="Basic residues" evidence="15">
    <location>
        <begin position="1311"/>
        <end position="1322"/>
    </location>
</feature>
<dbReference type="InterPro" id="IPR019787">
    <property type="entry name" value="Znf_PHD-finger"/>
</dbReference>
<dbReference type="PANTHER" id="PTHR46510:SF1">
    <property type="entry name" value="BROMODOMAIN ADJACENT TO ZINC FINGER DOMAIN PROTEIN 1A"/>
    <property type="match status" value="1"/>
</dbReference>
<feature type="compositionally biased region" description="Acidic residues" evidence="15">
    <location>
        <begin position="1229"/>
        <end position="1255"/>
    </location>
</feature>
<dbReference type="PROSITE" id="PS50016">
    <property type="entry name" value="ZF_PHD_2"/>
    <property type="match status" value="2"/>
</dbReference>
<dbReference type="Gene3D" id="3.30.40.10">
    <property type="entry name" value="Zinc/RING finger domain, C3HC4 (zinc finger)"/>
    <property type="match status" value="2"/>
</dbReference>
<keyword evidence="8" id="KW-0103">Bromodomain</keyword>
<evidence type="ECO:0000256" key="3">
    <source>
        <dbReference type="ARBA" id="ARBA00022723"/>
    </source>
</evidence>
<sequence>MPLLRKQPFHRQPVPSSLQPDDDVFHCKLTNEIFKDYEEFFERIILCNSLVWSCSITGKASLTFQEALESEEKALKHIASFPAALQKPLLFLAQKTKRSRLADMNDDVFMFAKDRYFIGEIVDVVVGGEKKSCKVLRVVPPVKEQEEGCIVIDSDEEESTSAKNKNVTVPKSDEYRYVVQETGKSNITITVPSKQVSRRKGLYTRDKSKLFLKNNSDIEDGLWKIKVSVLKKRGVDTMQFVDFYAGVVPVYEVTESKKKPSKKKKSIDTTETTSSSKKKKDKKDKDKEKAEEKEKEKAKLQPAEEDLTPEEKAAFKEQQKQEKLLQKEELRRKWEEEKLRRKEEKAKEVEKRREEKRIQAEQLKEWSRPRDDMECDDLKVLPEPTPIKTKIPQELFGDCVLVLEFVNIFKSLFDLRAYFPRGFTFDVLEEALLETDHNGILTDVLLMMMTAIFSLQEQEEAEEEELSKQDEAVTGVLGNETDVQDTDQLMELATVCSLTPMFNHGLLLKKLPLDSFTLSEIVRLHLLSSGAKVSDKNVKYRFQERGGYTSLDDPGLEFRRRETALLKNLSSQSIFDLPPADRLKIITVLIQQFMTYAASRDTIEDGSERLRLLRYDLKQMQWAEQRREREEAGAKYKKKMEERAKERDKREEWRQNCLKEQEKRNIRKEAGEDVSKLPPIDWQYKSDEVEATPEEKEEIRHQEEEEEANKKAEFALKEKKVLDDLSKLQQNCSIVPVGRDRMYRRYWVFNSLPGLFVEDDEIHVDTKQLQPSDIKFLTGNTEKPKDENGSDKENDSINTPNKSINNTSINGPKHISNEQIAVTKNGDVVCISDEENSRNASNVVKMEVDKDNEEKSHPVLPENEVIRQIVSRQKNQWAFISTEEEFEHLLNSLNCRGYRESALRASLLENRSRIEDSIDKCPVDAIFKDTDDTEFVNEDNNTSSKKPKSSVKKTAKGLIKSDSAQEVLEINLRELLLDLEERIYVGALGTMKIKDRLAWRDALEKGSFDPQSDDPLYAKFEIKKNEENGECDDASSISSGDATESIVKDLSKALLQIQHGIESKFLVTPLGEVDEKQKKTIAELKKEKLEKEEQLKKKEEEDSDAEEEKVPQKTTLERWQESLLHCTSLSQIFLYLGTLEKSIAWSKSALNARCRVCRRKGNADQMLLCDLCDRGHHIYCLKPPLKIVPTGDWFCPDCRPKEIIKRSPLKGRRQTFVEESENEEKSSSEEEEDSSDDEEVEGEEEDSEEEQESDEEDVECAVCNKGGTLICCDACPLFYHLGCANPQLKKVPRGKWLCQICLGTGTSGKIKLPKHTKGKLKGTPKSTPSNSRKGSPRESPITVPKGSRKRPLAELEDNGPKLKKGGRSASKLPHVNG</sequence>
<dbReference type="Pfam" id="PF15613">
    <property type="entry name" value="WSD"/>
    <property type="match status" value="1"/>
</dbReference>
<feature type="compositionally biased region" description="Polar residues" evidence="15">
    <location>
        <begin position="796"/>
        <end position="810"/>
    </location>
</feature>
<dbReference type="Pfam" id="PF00628">
    <property type="entry name" value="PHD"/>
    <property type="match status" value="2"/>
</dbReference>
<reference evidence="19" key="1">
    <citation type="submission" date="2018-11" db="EMBL/GenBank/DDBJ databases">
        <authorList>
            <person name="Alioto T."/>
            <person name="Alioto T."/>
        </authorList>
    </citation>
    <scope>NUCLEOTIDE SEQUENCE</scope>
</reference>
<evidence type="ECO:0000259" key="17">
    <source>
        <dbReference type="PROSITE" id="PS50827"/>
    </source>
</evidence>
<keyword evidence="5" id="KW-0862">Zinc</keyword>
<keyword evidence="3" id="KW-0479">Metal-binding</keyword>
<dbReference type="SMART" id="SM00571">
    <property type="entry name" value="DDT"/>
    <property type="match status" value="1"/>
</dbReference>